<comment type="caution">
    <text evidence="1">The sequence shown here is derived from an EMBL/GenBank/DDBJ whole genome shotgun (WGS) entry which is preliminary data.</text>
</comment>
<organism evidence="1 2">
    <name type="scientific">Lactuca virosa</name>
    <dbReference type="NCBI Taxonomy" id="75947"/>
    <lineage>
        <taxon>Eukaryota</taxon>
        <taxon>Viridiplantae</taxon>
        <taxon>Streptophyta</taxon>
        <taxon>Embryophyta</taxon>
        <taxon>Tracheophyta</taxon>
        <taxon>Spermatophyta</taxon>
        <taxon>Magnoliopsida</taxon>
        <taxon>eudicotyledons</taxon>
        <taxon>Gunneridae</taxon>
        <taxon>Pentapetalae</taxon>
        <taxon>asterids</taxon>
        <taxon>campanulids</taxon>
        <taxon>Asterales</taxon>
        <taxon>Asteraceae</taxon>
        <taxon>Cichorioideae</taxon>
        <taxon>Cichorieae</taxon>
        <taxon>Lactucinae</taxon>
        <taxon>Lactuca</taxon>
    </lineage>
</organism>
<dbReference type="Proteomes" id="UP001157418">
    <property type="component" value="Unassembled WGS sequence"/>
</dbReference>
<evidence type="ECO:0000313" key="1">
    <source>
        <dbReference type="EMBL" id="CAH1417843.1"/>
    </source>
</evidence>
<name>A0AAU9LZK9_9ASTR</name>
<reference evidence="1 2" key="1">
    <citation type="submission" date="2022-01" db="EMBL/GenBank/DDBJ databases">
        <authorList>
            <person name="Xiong W."/>
            <person name="Schranz E."/>
        </authorList>
    </citation>
    <scope>NUCLEOTIDE SEQUENCE [LARGE SCALE GENOMIC DNA]</scope>
</reference>
<proteinExistence type="predicted"/>
<evidence type="ECO:0000313" key="2">
    <source>
        <dbReference type="Proteomes" id="UP001157418"/>
    </source>
</evidence>
<protein>
    <submittedName>
        <fullName evidence="1">Uncharacterized protein</fullName>
    </submittedName>
</protein>
<sequence>MDVSHIRCPTGHHLRCLQLNGLLSKYCFLASKVDFDICFIEYLTKKGNQSGMRFTIFKWLRRGYTGHKTKR</sequence>
<accession>A0AAU9LZK9</accession>
<gene>
    <name evidence="1" type="ORF">LVIROSA_LOCUS5493</name>
</gene>
<dbReference type="EMBL" id="CAKMRJ010000113">
    <property type="protein sequence ID" value="CAH1417843.1"/>
    <property type="molecule type" value="Genomic_DNA"/>
</dbReference>
<dbReference type="AlphaFoldDB" id="A0AAU9LZK9"/>
<keyword evidence="2" id="KW-1185">Reference proteome</keyword>